<dbReference type="InterPro" id="IPR004089">
    <property type="entry name" value="MCPsignal_dom"/>
</dbReference>
<sequence length="549" mass="60028">MKLKQRLLLLSIVPLLLSTGIIGFNISQLFTLQSSTEEIVDSLITVEELNSSAQSLQKSLDSYAFNISESNKNNIEQDLQLVKANYEALAPLLVSKEQKQHSDKIARKYDQILDESTPAVEANNQAEIKRQSFRIKGLINDVIELKRDINEQYKTMQIEIQNNIDRIIYISIALMAILLIGSIITVLLLTNRIVGRIEQVTRSAEEIADGNLAIELEDVKSKDEVATLQRAFKKMSSNLREFLSHVQDSSSQVAASSEELMASADETMKGAELISDSIQQVSSGAEKQSFMSVESVQSADKSKSYVDEISTIASLAQQLSVSTGKKTEQGSKFVEVTVSQMEKINESVDETDHALSILNNQTKEIVKVLSQITEVADQTNLLSLNASIEAARAGEAGKGFAVVADEVKKLADQTRQLVANITGIAKQIDVDTEKTVTSINDVKDRVQKGLEIAFDTQTTFGEIQEAVGQVQTQVVNITSISDKIEVEVSKVSAHAKEMSEVSKSTSDNSTSVAATSEEQLASMEEISGAAVSLANLAEELQVRLSKFTI</sequence>
<dbReference type="PANTHER" id="PTHR32089">
    <property type="entry name" value="METHYL-ACCEPTING CHEMOTAXIS PROTEIN MCPB"/>
    <property type="match status" value="1"/>
</dbReference>
<evidence type="ECO:0000313" key="12">
    <source>
        <dbReference type="Proteomes" id="UP000030408"/>
    </source>
</evidence>
<dbReference type="PANTHER" id="PTHR32089:SF112">
    <property type="entry name" value="LYSOZYME-LIKE PROTEIN-RELATED"/>
    <property type="match status" value="1"/>
</dbReference>
<keyword evidence="4 6" id="KW-0807">Transducer</keyword>
<evidence type="ECO:0000256" key="2">
    <source>
        <dbReference type="ARBA" id="ARBA00022475"/>
    </source>
</evidence>
<dbReference type="GO" id="GO:0005886">
    <property type="term" value="C:plasma membrane"/>
    <property type="evidence" value="ECO:0007669"/>
    <property type="project" value="UniProtKB-SubCell"/>
</dbReference>
<comment type="subcellular location">
    <subcellularLocation>
        <location evidence="1">Cell membrane</location>
    </subcellularLocation>
</comment>
<evidence type="ECO:0000256" key="6">
    <source>
        <dbReference type="PROSITE-ProRule" id="PRU00284"/>
    </source>
</evidence>
<dbReference type="EMBL" id="JPVO01000032">
    <property type="protein sequence ID" value="KGR78240.1"/>
    <property type="molecule type" value="Genomic_DNA"/>
</dbReference>
<dbReference type="OrthoDB" id="107771at2"/>
<evidence type="ECO:0000256" key="7">
    <source>
        <dbReference type="SAM" id="MobiDB-lite"/>
    </source>
</evidence>
<reference evidence="11 12" key="1">
    <citation type="submission" date="2014-02" db="EMBL/GenBank/DDBJ databases">
        <title>Draft genome sequence of Lysinibacillus sinduriensis JCM 15800.</title>
        <authorList>
            <person name="Zhang F."/>
            <person name="Wang G."/>
            <person name="Zhang L."/>
        </authorList>
    </citation>
    <scope>NUCLEOTIDE SEQUENCE [LARGE SCALE GENOMIC DNA]</scope>
    <source>
        <strain evidence="11 12">JCM 15800</strain>
    </source>
</reference>
<evidence type="ECO:0000256" key="1">
    <source>
        <dbReference type="ARBA" id="ARBA00004236"/>
    </source>
</evidence>
<evidence type="ECO:0000256" key="5">
    <source>
        <dbReference type="ARBA" id="ARBA00029447"/>
    </source>
</evidence>
<keyword evidence="3 8" id="KW-0472">Membrane</keyword>
<evidence type="ECO:0000256" key="4">
    <source>
        <dbReference type="ARBA" id="ARBA00023224"/>
    </source>
</evidence>
<keyword evidence="8" id="KW-1133">Transmembrane helix</keyword>
<dbReference type="Gene3D" id="1.10.287.950">
    <property type="entry name" value="Methyl-accepting chemotaxis protein"/>
    <property type="match status" value="1"/>
</dbReference>
<name>A0A0A3I402_9BACL</name>
<keyword evidence="8" id="KW-0812">Transmembrane</keyword>
<dbReference type="SUPFAM" id="SSF58104">
    <property type="entry name" value="Methyl-accepting chemotaxis protein (MCP) signaling domain"/>
    <property type="match status" value="1"/>
</dbReference>
<dbReference type="Pfam" id="PF00015">
    <property type="entry name" value="MCPsignal"/>
    <property type="match status" value="1"/>
</dbReference>
<organism evidence="11 12">
    <name type="scientific">Ureibacillus sinduriensis BLB-1 = JCM 15800</name>
    <dbReference type="NCBI Taxonomy" id="1384057"/>
    <lineage>
        <taxon>Bacteria</taxon>
        <taxon>Bacillati</taxon>
        <taxon>Bacillota</taxon>
        <taxon>Bacilli</taxon>
        <taxon>Bacillales</taxon>
        <taxon>Caryophanaceae</taxon>
        <taxon>Ureibacillus</taxon>
    </lineage>
</organism>
<protein>
    <submittedName>
        <fullName evidence="11">Chemotaxis protein</fullName>
    </submittedName>
</protein>
<dbReference type="RefSeq" id="WP_036197423.1">
    <property type="nucleotide sequence ID" value="NZ_AVCY01000024.1"/>
</dbReference>
<comment type="caution">
    <text evidence="11">The sequence shown here is derived from an EMBL/GenBank/DDBJ whole genome shotgun (WGS) entry which is preliminary data.</text>
</comment>
<dbReference type="AlphaFoldDB" id="A0A0A3I402"/>
<keyword evidence="2" id="KW-1003">Cell membrane</keyword>
<dbReference type="STRING" id="1384057.CD33_01415"/>
<feature type="compositionally biased region" description="Polar residues" evidence="7">
    <location>
        <begin position="501"/>
        <end position="517"/>
    </location>
</feature>
<evidence type="ECO:0000256" key="3">
    <source>
        <dbReference type="ARBA" id="ARBA00023136"/>
    </source>
</evidence>
<dbReference type="Pfam" id="PF00672">
    <property type="entry name" value="HAMP"/>
    <property type="match status" value="1"/>
</dbReference>
<evidence type="ECO:0000259" key="9">
    <source>
        <dbReference type="PROSITE" id="PS50111"/>
    </source>
</evidence>
<feature type="domain" description="Methyl-accepting transducer" evidence="9">
    <location>
        <begin position="263"/>
        <end position="499"/>
    </location>
</feature>
<comment type="similarity">
    <text evidence="5">Belongs to the methyl-accepting chemotaxis (MCP) protein family.</text>
</comment>
<dbReference type="GO" id="GO:0007165">
    <property type="term" value="P:signal transduction"/>
    <property type="evidence" value="ECO:0007669"/>
    <property type="project" value="UniProtKB-KW"/>
</dbReference>
<feature type="transmembrane region" description="Helical" evidence="8">
    <location>
        <begin position="167"/>
        <end position="189"/>
    </location>
</feature>
<dbReference type="PROSITE" id="PS50885">
    <property type="entry name" value="HAMP"/>
    <property type="match status" value="1"/>
</dbReference>
<proteinExistence type="inferred from homology"/>
<evidence type="ECO:0000259" key="10">
    <source>
        <dbReference type="PROSITE" id="PS50885"/>
    </source>
</evidence>
<dbReference type="InterPro" id="IPR003660">
    <property type="entry name" value="HAMP_dom"/>
</dbReference>
<dbReference type="Gene3D" id="6.10.340.10">
    <property type="match status" value="1"/>
</dbReference>
<dbReference type="eggNOG" id="COG0840">
    <property type="taxonomic scope" value="Bacteria"/>
</dbReference>
<accession>A0A0A3I402</accession>
<dbReference type="SMART" id="SM00304">
    <property type="entry name" value="HAMP"/>
    <property type="match status" value="1"/>
</dbReference>
<keyword evidence="12" id="KW-1185">Reference proteome</keyword>
<dbReference type="Proteomes" id="UP000030408">
    <property type="component" value="Unassembled WGS sequence"/>
</dbReference>
<dbReference type="CDD" id="cd06225">
    <property type="entry name" value="HAMP"/>
    <property type="match status" value="1"/>
</dbReference>
<feature type="domain" description="HAMP" evidence="10">
    <location>
        <begin position="191"/>
        <end position="244"/>
    </location>
</feature>
<feature type="region of interest" description="Disordered" evidence="7">
    <location>
        <begin position="497"/>
        <end position="517"/>
    </location>
</feature>
<dbReference type="PROSITE" id="PS50111">
    <property type="entry name" value="CHEMOTAXIS_TRANSDUC_2"/>
    <property type="match status" value="1"/>
</dbReference>
<evidence type="ECO:0000256" key="8">
    <source>
        <dbReference type="SAM" id="Phobius"/>
    </source>
</evidence>
<dbReference type="SMART" id="SM00283">
    <property type="entry name" value="MA"/>
    <property type="match status" value="1"/>
</dbReference>
<gene>
    <name evidence="11" type="ORF">CD33_01415</name>
</gene>
<evidence type="ECO:0000313" key="11">
    <source>
        <dbReference type="EMBL" id="KGR78240.1"/>
    </source>
</evidence>